<dbReference type="SUPFAM" id="SSF54236">
    <property type="entry name" value="Ubiquitin-like"/>
    <property type="match status" value="1"/>
</dbReference>
<feature type="coiled-coil region" evidence="1">
    <location>
        <begin position="1217"/>
        <end position="1272"/>
    </location>
</feature>
<dbReference type="EMBL" id="JAKMXF010000343">
    <property type="protein sequence ID" value="KAI6647227.1"/>
    <property type="molecule type" value="Genomic_DNA"/>
</dbReference>
<feature type="compositionally biased region" description="Polar residues" evidence="2">
    <location>
        <begin position="277"/>
        <end position="290"/>
    </location>
</feature>
<feature type="region of interest" description="Disordered" evidence="2">
    <location>
        <begin position="23"/>
        <end position="87"/>
    </location>
</feature>
<evidence type="ECO:0000259" key="5">
    <source>
        <dbReference type="PROSITE" id="PS50200"/>
    </source>
</evidence>
<feature type="region of interest" description="Disordered" evidence="2">
    <location>
        <begin position="206"/>
        <end position="258"/>
    </location>
</feature>
<dbReference type="Gene3D" id="3.10.20.90">
    <property type="entry name" value="Phosphatidylinositol 3-kinase Catalytic Subunit, Chain A, domain 1"/>
    <property type="match status" value="1"/>
</dbReference>
<dbReference type="GO" id="GO:0043565">
    <property type="term" value="F:sequence-specific DNA binding"/>
    <property type="evidence" value="ECO:0007669"/>
    <property type="project" value="InterPro"/>
</dbReference>
<evidence type="ECO:0000259" key="3">
    <source>
        <dbReference type="PROSITE" id="PS50105"/>
    </source>
</evidence>
<keyword evidence="1" id="KW-0175">Coiled coil</keyword>
<dbReference type="InterPro" id="IPR003118">
    <property type="entry name" value="Pointed_dom"/>
</dbReference>
<dbReference type="InterPro" id="IPR001660">
    <property type="entry name" value="SAM"/>
</dbReference>
<dbReference type="PANTHER" id="PTHR12573:SF4">
    <property type="entry name" value="AT09986P-RELATED"/>
    <property type="match status" value="1"/>
</dbReference>
<feature type="region of interest" description="Disordered" evidence="2">
    <location>
        <begin position="500"/>
        <end position="529"/>
    </location>
</feature>
<protein>
    <submittedName>
        <fullName evidence="6">Multiple PDZ domain protein-like</fullName>
    </submittedName>
</protein>
<feature type="compositionally biased region" description="Polar residues" evidence="2">
    <location>
        <begin position="29"/>
        <end position="44"/>
    </location>
</feature>
<name>A0AAV7JEM0_9METZ</name>
<organism evidence="6 7">
    <name type="scientific">Oopsacas minuta</name>
    <dbReference type="NCBI Taxonomy" id="111878"/>
    <lineage>
        <taxon>Eukaryota</taxon>
        <taxon>Metazoa</taxon>
        <taxon>Porifera</taxon>
        <taxon>Hexactinellida</taxon>
        <taxon>Hexasterophora</taxon>
        <taxon>Lyssacinosida</taxon>
        <taxon>Leucopsacidae</taxon>
        <taxon>Oopsacas</taxon>
    </lineage>
</organism>
<dbReference type="Gene3D" id="1.10.150.50">
    <property type="entry name" value="Transcription Factor, Ets-1"/>
    <property type="match status" value="2"/>
</dbReference>
<dbReference type="SMART" id="SM00454">
    <property type="entry name" value="SAM"/>
    <property type="match status" value="2"/>
</dbReference>
<dbReference type="PROSITE" id="PS50105">
    <property type="entry name" value="SAM_DOMAIN"/>
    <property type="match status" value="1"/>
</dbReference>
<evidence type="ECO:0000313" key="6">
    <source>
        <dbReference type="EMBL" id="KAI6647227.1"/>
    </source>
</evidence>
<evidence type="ECO:0000313" key="7">
    <source>
        <dbReference type="Proteomes" id="UP001165289"/>
    </source>
</evidence>
<feature type="coiled-coil region" evidence="1">
    <location>
        <begin position="403"/>
        <end position="430"/>
    </location>
</feature>
<feature type="region of interest" description="Disordered" evidence="2">
    <location>
        <begin position="270"/>
        <end position="303"/>
    </location>
</feature>
<evidence type="ECO:0000256" key="2">
    <source>
        <dbReference type="SAM" id="MobiDB-lite"/>
    </source>
</evidence>
<dbReference type="SUPFAM" id="SSF50156">
    <property type="entry name" value="PDZ domain-like"/>
    <property type="match status" value="1"/>
</dbReference>
<keyword evidence="7" id="KW-1185">Reference proteome</keyword>
<feature type="region of interest" description="Disordered" evidence="2">
    <location>
        <begin position="615"/>
        <end position="658"/>
    </location>
</feature>
<feature type="compositionally biased region" description="Low complexity" evidence="2">
    <location>
        <begin position="615"/>
        <end position="626"/>
    </location>
</feature>
<dbReference type="PROSITE" id="PS50200">
    <property type="entry name" value="RA"/>
    <property type="match status" value="1"/>
</dbReference>
<feature type="compositionally biased region" description="Basic and acidic residues" evidence="2">
    <location>
        <begin position="241"/>
        <end position="255"/>
    </location>
</feature>
<dbReference type="InterPro" id="IPR029071">
    <property type="entry name" value="Ubiquitin-like_domsf"/>
</dbReference>
<gene>
    <name evidence="6" type="ORF">LOD99_12224</name>
</gene>
<dbReference type="Pfam" id="PF00595">
    <property type="entry name" value="PDZ"/>
    <property type="match status" value="1"/>
</dbReference>
<dbReference type="Proteomes" id="UP001165289">
    <property type="component" value="Unassembled WGS sequence"/>
</dbReference>
<feature type="domain" description="PDZ" evidence="4">
    <location>
        <begin position="1118"/>
        <end position="1200"/>
    </location>
</feature>
<dbReference type="Pfam" id="PF00788">
    <property type="entry name" value="RA"/>
    <property type="match status" value="1"/>
</dbReference>
<dbReference type="Pfam" id="PF02198">
    <property type="entry name" value="SAM_PNT"/>
    <property type="match status" value="1"/>
</dbReference>
<dbReference type="InterPro" id="IPR036034">
    <property type="entry name" value="PDZ_sf"/>
</dbReference>
<dbReference type="GO" id="GO:0007165">
    <property type="term" value="P:signal transduction"/>
    <property type="evidence" value="ECO:0007669"/>
    <property type="project" value="InterPro"/>
</dbReference>
<dbReference type="InterPro" id="IPR013761">
    <property type="entry name" value="SAM/pointed_sf"/>
</dbReference>
<feature type="region of interest" description="Disordered" evidence="2">
    <location>
        <begin position="1300"/>
        <end position="1319"/>
    </location>
</feature>
<feature type="coiled-coil region" evidence="1">
    <location>
        <begin position="1000"/>
        <end position="1027"/>
    </location>
</feature>
<proteinExistence type="predicted"/>
<evidence type="ECO:0000259" key="4">
    <source>
        <dbReference type="PROSITE" id="PS50106"/>
    </source>
</evidence>
<feature type="compositionally biased region" description="Basic and acidic residues" evidence="2">
    <location>
        <begin position="49"/>
        <end position="58"/>
    </location>
</feature>
<dbReference type="Pfam" id="PF07647">
    <property type="entry name" value="SAM_2"/>
    <property type="match status" value="1"/>
</dbReference>
<accession>A0AAV7JEM0</accession>
<dbReference type="SUPFAM" id="SSF47769">
    <property type="entry name" value="SAM/Pointed domain"/>
    <property type="match status" value="2"/>
</dbReference>
<feature type="domain" description="Ras-associating" evidence="5">
    <location>
        <begin position="744"/>
        <end position="839"/>
    </location>
</feature>
<dbReference type="InterPro" id="IPR000159">
    <property type="entry name" value="RA_dom"/>
</dbReference>
<dbReference type="InterPro" id="IPR001478">
    <property type="entry name" value="PDZ"/>
</dbReference>
<feature type="compositionally biased region" description="Pro residues" evidence="2">
    <location>
        <begin position="211"/>
        <end position="222"/>
    </location>
</feature>
<sequence length="1319" mass="148963">MDTAPKTDISSRLERIRARRAQQVASAAHNTSTGFERSPISINPTAEIRNIETDKASPPRDFSLSVTGLTSNDTNSPSTTKSNPITTDKLTSRLELIKKKRSRENIHMIDEPEVIEPGHKKEQSNDTVDSGIGTTVLPAKIDNKLETVLPKIPSQQYKTEVKPSAPISTPPRIHKVSFAPPAPEMFSQQSDKPTSLQEEVLAELGLTDIPPTIPDSSPPATPIDPNEDKFKLETSPTAESHPQEVSRETEAEKRYSSVSVDKSPAFMLMNPRKLSPKKSSPIRTLTSTADGTGVTPRQTDRDETYSVSLSQTTTTGLLDWDVENVIDWLHFIQLQHLVAIFRDRAITGAKLNNITQKELQFMGVVSSEEQQTILHEVAELRMLWQVDSESGSQLMFDDITAGLANMSVRRKDLEKELDSHVTERLNKLEEIKNEQDDRINTSITLLKEIQNPYPPDPPTDKPPEIDISTIPIEEVVVIEEDRKMLSEGLEDLAEQSLISGSSHDTEVDPDQMKPVQEGQNSNLQGPIRPPTIFRTDTPLESTVPSLPSNPEKWTPSDICQWLSSLPLSQFTPLIQNNRIDGKQLISRDFITNKEFLRFSPTEQELLLSYLQDLSPTPSTSNSIPSDPHSRQSSRAYSERVTSPPRPMKETRSASDTGLLDHVVETAGKEKQGKKGFFRKFIPKKFSTEKLDKGESNLEIFPKSCSSSEGELSNIRTAKKLAGFFGVEAQSPAIQSIFHGRDSEGQGLLRIYVSHVLPDATYKAVLVHPKDNCLQVLRLVMQKGGLQREDINRFTLIESCPSNPRIPEKELGLHEYPLIIHMRHLDMPEPFTFELRTRPSTSLQFVINVPDKVINHTLRIQIAPVTTARECITLFKGRIPELNDPILKLVVEAEKENGELTRLRPHDAPVILQSDWAVRGEQVLFSISREAPVANEQRTTREFLDEIQDLQSAVQSYHVVEQKYTSLQEEHQRLLRKSRDSMNSARDISTIDQLQELDLKYQNKVQLCRNQKDELKKLKSRNEELLSKLTYIKSDTEDIEFTGDTQLTHIKQKLTEKRKDILISDDVQSLTEENIYLKDELRKKQLILEELEATGNKMSPNGVVLYELASEHPDYAFVRAHLDINKTGPALGISIGKRNEPGTFVMKIIPDSVADKDGSLRIGDRLIEVNGIDISHTEHSAIVKLFKSLTTSVKIVVARKTERDQLAQQKLTQKIASYENLKERYVTLEVKIEEIEKLQSQFSEKESEISELKRQLQSKLILDENERSALETEYAYTRGYLDHVITILETEAPHILQKLPQEFDPIPGSSDEPTNDEEWC</sequence>
<dbReference type="PROSITE" id="PS50106">
    <property type="entry name" value="PDZ"/>
    <property type="match status" value="1"/>
</dbReference>
<dbReference type="Gene3D" id="2.30.42.10">
    <property type="match status" value="1"/>
</dbReference>
<dbReference type="CDD" id="cd17043">
    <property type="entry name" value="RA"/>
    <property type="match status" value="1"/>
</dbReference>
<comment type="caution">
    <text evidence="6">The sequence shown here is derived from an EMBL/GenBank/DDBJ whole genome shotgun (WGS) entry which is preliminary data.</text>
</comment>
<feature type="compositionally biased region" description="Polar residues" evidence="2">
    <location>
        <begin position="64"/>
        <end position="87"/>
    </location>
</feature>
<dbReference type="PANTHER" id="PTHR12573">
    <property type="entry name" value="AT09986P-RELATED"/>
    <property type="match status" value="1"/>
</dbReference>
<evidence type="ECO:0000256" key="1">
    <source>
        <dbReference type="SAM" id="Coils"/>
    </source>
</evidence>
<feature type="domain" description="SAM" evidence="3">
    <location>
        <begin position="320"/>
        <end position="383"/>
    </location>
</feature>
<dbReference type="SMART" id="SM00228">
    <property type="entry name" value="PDZ"/>
    <property type="match status" value="1"/>
</dbReference>
<reference evidence="6 7" key="1">
    <citation type="journal article" date="2023" name="BMC Biol.">
        <title>The compact genome of the sponge Oopsacas minuta (Hexactinellida) is lacking key metazoan core genes.</title>
        <authorList>
            <person name="Santini S."/>
            <person name="Schenkelaars Q."/>
            <person name="Jourda C."/>
            <person name="Duchesne M."/>
            <person name="Belahbib H."/>
            <person name="Rocher C."/>
            <person name="Selva M."/>
            <person name="Riesgo A."/>
            <person name="Vervoort M."/>
            <person name="Leys S.P."/>
            <person name="Kodjabachian L."/>
            <person name="Le Bivic A."/>
            <person name="Borchiellini C."/>
            <person name="Claverie J.M."/>
            <person name="Renard E."/>
        </authorList>
    </citation>
    <scope>NUCLEOTIDE SEQUENCE [LARGE SCALE GENOMIC DNA]</scope>
    <source>
        <strain evidence="6">SPO-2</strain>
    </source>
</reference>
<dbReference type="CDD" id="cd00136">
    <property type="entry name" value="PDZ_canonical"/>
    <property type="match status" value="1"/>
</dbReference>
<dbReference type="SMART" id="SM00314">
    <property type="entry name" value="RA"/>
    <property type="match status" value="1"/>
</dbReference>